<feature type="coiled-coil region" evidence="1">
    <location>
        <begin position="46"/>
        <end position="120"/>
    </location>
</feature>
<dbReference type="Pfam" id="PF12679">
    <property type="entry name" value="ABC2_membrane_2"/>
    <property type="match status" value="1"/>
</dbReference>
<feature type="transmembrane region" description="Helical" evidence="2">
    <location>
        <begin position="15"/>
        <end position="34"/>
    </location>
</feature>
<keyword evidence="2" id="KW-1133">Transmembrane helix</keyword>
<evidence type="ECO:0000256" key="1">
    <source>
        <dbReference type="SAM" id="Coils"/>
    </source>
</evidence>
<keyword evidence="2" id="KW-0472">Membrane</keyword>
<feature type="transmembrane region" description="Helical" evidence="2">
    <location>
        <begin position="168"/>
        <end position="186"/>
    </location>
</feature>
<dbReference type="Proteomes" id="UP000257055">
    <property type="component" value="Unassembled WGS sequence"/>
</dbReference>
<feature type="transmembrane region" description="Helical" evidence="2">
    <location>
        <begin position="212"/>
        <end position="236"/>
    </location>
</feature>
<dbReference type="PANTHER" id="PTHR37305">
    <property type="entry name" value="INTEGRAL MEMBRANE PROTEIN-RELATED"/>
    <property type="match status" value="1"/>
</dbReference>
<evidence type="ECO:0000313" key="3">
    <source>
        <dbReference type="EMBL" id="RDX01056.1"/>
    </source>
</evidence>
<comment type="caution">
    <text evidence="3">The sequence shown here is derived from an EMBL/GenBank/DDBJ whole genome shotgun (WGS) entry which is preliminary data.</text>
</comment>
<dbReference type="EMBL" id="LARY01000002">
    <property type="protein sequence ID" value="RDX01056.1"/>
    <property type="molecule type" value="Genomic_DNA"/>
</dbReference>
<organism evidence="3 4">
    <name type="scientific">Listeria kieliensis</name>
    <dbReference type="NCBI Taxonomy" id="1621700"/>
    <lineage>
        <taxon>Bacteria</taxon>
        <taxon>Bacillati</taxon>
        <taxon>Bacillota</taxon>
        <taxon>Bacilli</taxon>
        <taxon>Bacillales</taxon>
        <taxon>Listeriaceae</taxon>
        <taxon>Listeria</taxon>
    </lineage>
</organism>
<reference evidence="4" key="1">
    <citation type="submission" date="2015-04" db="EMBL/GenBank/DDBJ databases">
        <authorList>
            <person name="Schardt J."/>
            <person name="Mueller-Herbst S."/>
            <person name="Scherer S."/>
            <person name="Huptas C."/>
        </authorList>
    </citation>
    <scope>NUCLEOTIDE SEQUENCE [LARGE SCALE GENOMIC DNA]</scope>
    <source>
        <strain evidence="4">Kiel-L1</strain>
    </source>
</reference>
<accession>A0A3D8TTB4</accession>
<feature type="transmembrane region" description="Helical" evidence="2">
    <location>
        <begin position="261"/>
        <end position="282"/>
    </location>
</feature>
<feature type="transmembrane region" description="Helical" evidence="2">
    <location>
        <begin position="294"/>
        <end position="314"/>
    </location>
</feature>
<evidence type="ECO:0000313" key="4">
    <source>
        <dbReference type="Proteomes" id="UP000257055"/>
    </source>
</evidence>
<evidence type="ECO:0000256" key="2">
    <source>
        <dbReference type="SAM" id="Phobius"/>
    </source>
</evidence>
<proteinExistence type="predicted"/>
<keyword evidence="2" id="KW-0812">Transmembrane</keyword>
<dbReference type="RefSeq" id="WP_115753308.1">
    <property type="nucleotide sequence ID" value="NZ_LARY01000002.1"/>
</dbReference>
<dbReference type="GO" id="GO:0005886">
    <property type="term" value="C:plasma membrane"/>
    <property type="evidence" value="ECO:0007669"/>
    <property type="project" value="UniProtKB-SubCell"/>
</dbReference>
<gene>
    <name evidence="3" type="ORF">UR08_08875</name>
</gene>
<dbReference type="PANTHER" id="PTHR37305:SF1">
    <property type="entry name" value="MEMBRANE PROTEIN"/>
    <property type="match status" value="1"/>
</dbReference>
<sequence length="379" mass="43419">MLFHFEIKKAVKKKIIFILLIIMLLSVCVLFYFYQVQNRNQVDFQLEMQQENIRSIKSAITEVKADPVASSKKGEVLQEYKRDLKLAEGTLEAIKKKETKKKLFYQIKEKENLLEDLEKGNTYTSDPVWKIKQDLALQRVVYQKGYDYNEMGYATDSYSFSRDILKLLFPYVFIFFVLLVTANIVGGDIESRKLRFYWALPLKRNNLMTSKILATFLISFVSLMLLVTGAFLLGALGGSKGHFDYPVVVQTAQNNFKLVDIGLFIIQFFILAIFTVFFLVVLFECLMLLCRNSIIVISIILGLIFLTNFLIGFAKNLTGLLVVINPFSYTNITAIIDGSLAVQTGQAINWAVGSIILFLYTVTLFFLSKLLLKKEELVY</sequence>
<keyword evidence="4" id="KW-1185">Reference proteome</keyword>
<feature type="transmembrane region" description="Helical" evidence="2">
    <location>
        <begin position="347"/>
        <end position="367"/>
    </location>
</feature>
<dbReference type="GO" id="GO:0140359">
    <property type="term" value="F:ABC-type transporter activity"/>
    <property type="evidence" value="ECO:0007669"/>
    <property type="project" value="InterPro"/>
</dbReference>
<keyword evidence="1" id="KW-0175">Coiled coil</keyword>
<name>A0A3D8TTB4_9LIST</name>
<dbReference type="AlphaFoldDB" id="A0A3D8TTB4"/>
<protein>
    <submittedName>
        <fullName evidence="3">Uncharacterized protein</fullName>
    </submittedName>
</protein>